<protein>
    <submittedName>
        <fullName evidence="11">ABC transporter ATP-binding protein</fullName>
    </submittedName>
</protein>
<evidence type="ECO:0000256" key="8">
    <source>
        <dbReference type="ARBA" id="ARBA00023065"/>
    </source>
</evidence>
<evidence type="ECO:0000259" key="10">
    <source>
        <dbReference type="PROSITE" id="PS50893"/>
    </source>
</evidence>
<dbReference type="GO" id="GO:0006826">
    <property type="term" value="P:iron ion transport"/>
    <property type="evidence" value="ECO:0007669"/>
    <property type="project" value="UniProtKB-KW"/>
</dbReference>
<dbReference type="SMART" id="SM00382">
    <property type="entry name" value="AAA"/>
    <property type="match status" value="1"/>
</dbReference>
<dbReference type="InterPro" id="IPR003593">
    <property type="entry name" value="AAA+_ATPase"/>
</dbReference>
<evidence type="ECO:0000313" key="12">
    <source>
        <dbReference type="Proteomes" id="UP000469185"/>
    </source>
</evidence>
<dbReference type="PROSITE" id="PS50893">
    <property type="entry name" value="ABC_TRANSPORTER_2"/>
    <property type="match status" value="1"/>
</dbReference>
<dbReference type="EMBL" id="JAAGOB010000006">
    <property type="protein sequence ID" value="NED96106.1"/>
    <property type="molecule type" value="Genomic_DNA"/>
</dbReference>
<comment type="caution">
    <text evidence="11">The sequence shown here is derived from an EMBL/GenBank/DDBJ whole genome shotgun (WGS) entry which is preliminary data.</text>
</comment>
<keyword evidence="2" id="KW-0813">Transport</keyword>
<dbReference type="InterPro" id="IPR017871">
    <property type="entry name" value="ABC_transporter-like_CS"/>
</dbReference>
<feature type="domain" description="ABC transporter" evidence="10">
    <location>
        <begin position="13"/>
        <end position="248"/>
    </location>
</feature>
<keyword evidence="4" id="KW-0410">Iron transport</keyword>
<evidence type="ECO:0000256" key="3">
    <source>
        <dbReference type="ARBA" id="ARBA00022475"/>
    </source>
</evidence>
<dbReference type="GO" id="GO:0005524">
    <property type="term" value="F:ATP binding"/>
    <property type="evidence" value="ECO:0007669"/>
    <property type="project" value="UniProtKB-KW"/>
</dbReference>
<dbReference type="Proteomes" id="UP000469185">
    <property type="component" value="Unassembled WGS sequence"/>
</dbReference>
<dbReference type="PANTHER" id="PTHR42771">
    <property type="entry name" value="IRON(3+)-HYDROXAMATE IMPORT ATP-BINDING PROTEIN FHUC"/>
    <property type="match status" value="1"/>
</dbReference>
<sequence>MEEDLRMTTAAGLSARDVTLAYDARTVIEELSFDVPDAEFTVIVGPNACGKSTLLKALARTLKPVSGEVLLDGRAIGEYRSKAVARRLAMLPQSPIAPEAISVRDLVGRGRYPHQTLLRQWTSADGDAVEHALEATGVAELTDRHVAELSGGQRQRAWIAMVLAQQTEYLLLDEPTTFLDIAHQYEVLDLCSRLHAAGRTVVAVLHDLNQAARYATHLVCMKDGAILAQGRPDEIMTSELIHAAFGMDCRIITDPESGSPMVIPRHTRELARR</sequence>
<gene>
    <name evidence="11" type="ORF">G1H11_12385</name>
</gene>
<evidence type="ECO:0000256" key="6">
    <source>
        <dbReference type="ARBA" id="ARBA00022840"/>
    </source>
</evidence>
<evidence type="ECO:0000256" key="7">
    <source>
        <dbReference type="ARBA" id="ARBA00023004"/>
    </source>
</evidence>
<keyword evidence="5" id="KW-0547">Nucleotide-binding</keyword>
<evidence type="ECO:0000256" key="9">
    <source>
        <dbReference type="ARBA" id="ARBA00023136"/>
    </source>
</evidence>
<keyword evidence="12" id="KW-1185">Reference proteome</keyword>
<keyword evidence="7" id="KW-0408">Iron</keyword>
<keyword evidence="9" id="KW-0472">Membrane</keyword>
<organism evidence="11 12">
    <name type="scientific">Phytoactinopolyspora alkaliphila</name>
    <dbReference type="NCBI Taxonomy" id="1783498"/>
    <lineage>
        <taxon>Bacteria</taxon>
        <taxon>Bacillati</taxon>
        <taxon>Actinomycetota</taxon>
        <taxon>Actinomycetes</taxon>
        <taxon>Jiangellales</taxon>
        <taxon>Jiangellaceae</taxon>
        <taxon>Phytoactinopolyspora</taxon>
    </lineage>
</organism>
<evidence type="ECO:0000256" key="1">
    <source>
        <dbReference type="ARBA" id="ARBA00004202"/>
    </source>
</evidence>
<evidence type="ECO:0000256" key="5">
    <source>
        <dbReference type="ARBA" id="ARBA00022741"/>
    </source>
</evidence>
<evidence type="ECO:0000256" key="2">
    <source>
        <dbReference type="ARBA" id="ARBA00022448"/>
    </source>
</evidence>
<dbReference type="PROSITE" id="PS00211">
    <property type="entry name" value="ABC_TRANSPORTER_1"/>
    <property type="match status" value="1"/>
</dbReference>
<keyword evidence="8" id="KW-0406">Ion transport</keyword>
<dbReference type="SUPFAM" id="SSF52540">
    <property type="entry name" value="P-loop containing nucleoside triphosphate hydrolases"/>
    <property type="match status" value="1"/>
</dbReference>
<name>A0A6N9YM45_9ACTN</name>
<keyword evidence="6 11" id="KW-0067">ATP-binding</keyword>
<dbReference type="CDD" id="cd03214">
    <property type="entry name" value="ABC_Iron-Siderophores_B12_Hemin"/>
    <property type="match status" value="1"/>
</dbReference>
<dbReference type="GO" id="GO:0005886">
    <property type="term" value="C:plasma membrane"/>
    <property type="evidence" value="ECO:0007669"/>
    <property type="project" value="UniProtKB-SubCell"/>
</dbReference>
<dbReference type="InterPro" id="IPR003439">
    <property type="entry name" value="ABC_transporter-like_ATP-bd"/>
</dbReference>
<proteinExistence type="predicted"/>
<accession>A0A6N9YM45</accession>
<evidence type="ECO:0000256" key="4">
    <source>
        <dbReference type="ARBA" id="ARBA00022496"/>
    </source>
</evidence>
<dbReference type="Pfam" id="PF00005">
    <property type="entry name" value="ABC_tran"/>
    <property type="match status" value="1"/>
</dbReference>
<keyword evidence="3" id="KW-1003">Cell membrane</keyword>
<evidence type="ECO:0000313" key="11">
    <source>
        <dbReference type="EMBL" id="NED96106.1"/>
    </source>
</evidence>
<dbReference type="FunFam" id="3.40.50.300:FF:000134">
    <property type="entry name" value="Iron-enterobactin ABC transporter ATP-binding protein"/>
    <property type="match status" value="1"/>
</dbReference>
<dbReference type="InterPro" id="IPR051535">
    <property type="entry name" value="Siderophore_ABC-ATPase"/>
</dbReference>
<dbReference type="PANTHER" id="PTHR42771:SF2">
    <property type="entry name" value="IRON(3+)-HYDROXAMATE IMPORT ATP-BINDING PROTEIN FHUC"/>
    <property type="match status" value="1"/>
</dbReference>
<dbReference type="Gene3D" id="3.40.50.300">
    <property type="entry name" value="P-loop containing nucleotide triphosphate hydrolases"/>
    <property type="match status" value="1"/>
</dbReference>
<dbReference type="InterPro" id="IPR027417">
    <property type="entry name" value="P-loop_NTPase"/>
</dbReference>
<reference evidence="11 12" key="1">
    <citation type="submission" date="2020-02" db="EMBL/GenBank/DDBJ databases">
        <authorList>
            <person name="Li X.-J."/>
            <person name="Feng X.-M."/>
        </authorList>
    </citation>
    <scope>NUCLEOTIDE SEQUENCE [LARGE SCALE GENOMIC DNA]</scope>
    <source>
        <strain evidence="11 12">CGMCC 4.7225</strain>
    </source>
</reference>
<comment type="subcellular location">
    <subcellularLocation>
        <location evidence="1">Cell membrane</location>
        <topology evidence="1">Peripheral membrane protein</topology>
    </subcellularLocation>
</comment>
<dbReference type="GO" id="GO:0016887">
    <property type="term" value="F:ATP hydrolysis activity"/>
    <property type="evidence" value="ECO:0007669"/>
    <property type="project" value="InterPro"/>
</dbReference>
<dbReference type="AlphaFoldDB" id="A0A6N9YM45"/>